<dbReference type="InterPro" id="IPR017972">
    <property type="entry name" value="Cyt_P450_CS"/>
</dbReference>
<dbReference type="GO" id="GO:0004497">
    <property type="term" value="F:monooxygenase activity"/>
    <property type="evidence" value="ECO:0007669"/>
    <property type="project" value="UniProtKB-KW"/>
</dbReference>
<dbReference type="AlphaFoldDB" id="A0A1H8RWB4"/>
<dbReference type="SUPFAM" id="SSF48264">
    <property type="entry name" value="Cytochrome P450"/>
    <property type="match status" value="1"/>
</dbReference>
<evidence type="ECO:0000256" key="7">
    <source>
        <dbReference type="RuleBase" id="RU000461"/>
    </source>
</evidence>
<dbReference type="GO" id="GO:0020037">
    <property type="term" value="F:heme binding"/>
    <property type="evidence" value="ECO:0007669"/>
    <property type="project" value="InterPro"/>
</dbReference>
<evidence type="ECO:0000256" key="3">
    <source>
        <dbReference type="ARBA" id="ARBA00022723"/>
    </source>
</evidence>
<evidence type="ECO:0000256" key="6">
    <source>
        <dbReference type="ARBA" id="ARBA00023033"/>
    </source>
</evidence>
<keyword evidence="2 7" id="KW-0349">Heme</keyword>
<proteinExistence type="inferred from homology"/>
<dbReference type="InterPro" id="IPR050196">
    <property type="entry name" value="Cytochrome_P450_Monoox"/>
</dbReference>
<name>A0A1H8RWB4_9EURY</name>
<feature type="compositionally biased region" description="Basic and acidic residues" evidence="8">
    <location>
        <begin position="8"/>
        <end position="34"/>
    </location>
</feature>
<dbReference type="RefSeq" id="WP_089823520.1">
    <property type="nucleotide sequence ID" value="NZ_FODV01000004.1"/>
</dbReference>
<keyword evidence="10" id="KW-1185">Reference proteome</keyword>
<dbReference type="InterPro" id="IPR001128">
    <property type="entry name" value="Cyt_P450"/>
</dbReference>
<accession>A0A1H8RWB4</accession>
<keyword evidence="3 7" id="KW-0479">Metal-binding</keyword>
<evidence type="ECO:0000256" key="4">
    <source>
        <dbReference type="ARBA" id="ARBA00023002"/>
    </source>
</evidence>
<sequence length="482" mass="53599">MTDTDSLTDERPHRTAAEERARDERGTDTARGEDASDPTVGFDDAPSPPRDDGLPLLGHTVAWFRDGLALGDRLQRRGDVVEYDAVGRQFVAVFDPELVEEVLVTRGDEFQKGEFETEFASLLAPNGLVTVEDDEWRRQRRLLQPAFTPGRIEQFAETMVDDAAALADDWADGSVVPLREALSSYSLSVLARTLLAIDLDAERGAVVREAAEAIAEVTTGVSSLAPEWLPTPATRRYDRAMAGLDDLVAALIAERRETTGEHDDLLATLLDATYPDGSTMDAETVRDQLVTFLFAGHETSSTALTYACWLLAGHPEVRERLDAELTTVLGDRDPTVADLSALQYTEQVVEETLRLYPPVFTLYRQPVADTTLGGYATSADTTIQLATYHIQRDGRWWDAPEEFRPERFDDDDPDRPDYAAFPFGGGPRHCIGMRFATMELKLALTTLARRVRFERVEPIDPSPRVVLDPGETPMRVWRRESA</sequence>
<dbReference type="PRINTS" id="PR00385">
    <property type="entry name" value="P450"/>
</dbReference>
<feature type="region of interest" description="Disordered" evidence="8">
    <location>
        <begin position="1"/>
        <end position="54"/>
    </location>
</feature>
<organism evidence="9 10">
    <name type="scientific">Halogranum amylolyticum</name>
    <dbReference type="NCBI Taxonomy" id="660520"/>
    <lineage>
        <taxon>Archaea</taxon>
        <taxon>Methanobacteriati</taxon>
        <taxon>Methanobacteriota</taxon>
        <taxon>Stenosarchaea group</taxon>
        <taxon>Halobacteria</taxon>
        <taxon>Halobacteriales</taxon>
        <taxon>Haloferacaceae</taxon>
    </lineage>
</organism>
<dbReference type="OrthoDB" id="9881at2157"/>
<evidence type="ECO:0000256" key="1">
    <source>
        <dbReference type="ARBA" id="ARBA00010617"/>
    </source>
</evidence>
<protein>
    <submittedName>
        <fullName evidence="9">Cytochrome P450</fullName>
    </submittedName>
</protein>
<keyword evidence="5 7" id="KW-0408">Iron</keyword>
<keyword evidence="6 7" id="KW-0503">Monooxygenase</keyword>
<dbReference type="InterPro" id="IPR036396">
    <property type="entry name" value="Cyt_P450_sf"/>
</dbReference>
<keyword evidence="4 7" id="KW-0560">Oxidoreductase</keyword>
<dbReference type="Proteomes" id="UP000199126">
    <property type="component" value="Unassembled WGS sequence"/>
</dbReference>
<dbReference type="EMBL" id="FODV01000004">
    <property type="protein sequence ID" value="SEO70223.1"/>
    <property type="molecule type" value="Genomic_DNA"/>
</dbReference>
<gene>
    <name evidence="9" type="ORF">SAMN04487948_104257</name>
</gene>
<dbReference type="GO" id="GO:0005506">
    <property type="term" value="F:iron ion binding"/>
    <property type="evidence" value="ECO:0007669"/>
    <property type="project" value="InterPro"/>
</dbReference>
<dbReference type="GO" id="GO:0016705">
    <property type="term" value="F:oxidoreductase activity, acting on paired donors, with incorporation or reduction of molecular oxygen"/>
    <property type="evidence" value="ECO:0007669"/>
    <property type="project" value="InterPro"/>
</dbReference>
<dbReference type="InterPro" id="IPR002401">
    <property type="entry name" value="Cyt_P450_E_grp-I"/>
</dbReference>
<dbReference type="PROSITE" id="PS00086">
    <property type="entry name" value="CYTOCHROME_P450"/>
    <property type="match status" value="1"/>
</dbReference>
<evidence type="ECO:0000313" key="9">
    <source>
        <dbReference type="EMBL" id="SEO70223.1"/>
    </source>
</evidence>
<evidence type="ECO:0000256" key="2">
    <source>
        <dbReference type="ARBA" id="ARBA00022617"/>
    </source>
</evidence>
<dbReference type="PANTHER" id="PTHR24291:SF50">
    <property type="entry name" value="BIFUNCTIONAL ALBAFLAVENONE MONOOXYGENASE_TERPENE SYNTHASE"/>
    <property type="match status" value="1"/>
</dbReference>
<evidence type="ECO:0000256" key="5">
    <source>
        <dbReference type="ARBA" id="ARBA00023004"/>
    </source>
</evidence>
<comment type="similarity">
    <text evidence="1 7">Belongs to the cytochrome P450 family.</text>
</comment>
<reference evidence="10" key="1">
    <citation type="submission" date="2016-10" db="EMBL/GenBank/DDBJ databases">
        <authorList>
            <person name="Varghese N."/>
            <person name="Submissions S."/>
        </authorList>
    </citation>
    <scope>NUCLEOTIDE SEQUENCE [LARGE SCALE GENOMIC DNA]</scope>
    <source>
        <strain evidence="10">CGMCC 1.10121</strain>
    </source>
</reference>
<evidence type="ECO:0000256" key="8">
    <source>
        <dbReference type="SAM" id="MobiDB-lite"/>
    </source>
</evidence>
<dbReference type="PANTHER" id="PTHR24291">
    <property type="entry name" value="CYTOCHROME P450 FAMILY 4"/>
    <property type="match status" value="1"/>
</dbReference>
<dbReference type="PRINTS" id="PR00463">
    <property type="entry name" value="EP450I"/>
</dbReference>
<dbReference type="Pfam" id="PF00067">
    <property type="entry name" value="p450"/>
    <property type="match status" value="1"/>
</dbReference>
<dbReference type="Gene3D" id="1.10.630.10">
    <property type="entry name" value="Cytochrome P450"/>
    <property type="match status" value="1"/>
</dbReference>
<evidence type="ECO:0000313" key="10">
    <source>
        <dbReference type="Proteomes" id="UP000199126"/>
    </source>
</evidence>